<sequence length="57" mass="6232">MLDAARGLHATTAKIAQMFDFGKSPMGGGRFSALVVTLPRVPARKQRARIPARAWPR</sequence>
<proteinExistence type="predicted"/>
<evidence type="ECO:0000313" key="1">
    <source>
        <dbReference type="EMBL" id="KMW57697.1"/>
    </source>
</evidence>
<dbReference type="EMBL" id="LFTY01000002">
    <property type="protein sequence ID" value="KMW57697.1"/>
    <property type="molecule type" value="Genomic_DNA"/>
</dbReference>
<reference evidence="1 2" key="1">
    <citation type="submission" date="2015-06" db="EMBL/GenBank/DDBJ databases">
        <title>Draft genome sequence of an Alphaproteobacteria species associated to the Mediterranean sponge Oscarella lobularis.</title>
        <authorList>
            <person name="Jourda C."/>
            <person name="Santini S."/>
            <person name="Claverie J.-M."/>
        </authorList>
    </citation>
    <scope>NUCLEOTIDE SEQUENCE [LARGE SCALE GENOMIC DNA]</scope>
    <source>
        <strain evidence="1">IGS</strain>
    </source>
</reference>
<keyword evidence="2" id="KW-1185">Reference proteome</keyword>
<gene>
    <name evidence="1" type="ORF">AIOL_002664</name>
</gene>
<dbReference type="PATRIC" id="fig|1675527.3.peg.2792"/>
<evidence type="ECO:0000313" key="2">
    <source>
        <dbReference type="Proteomes" id="UP000037178"/>
    </source>
</evidence>
<name>A0A0J9E4N6_9RHOB</name>
<dbReference type="AlphaFoldDB" id="A0A0J9E4N6"/>
<dbReference type="Proteomes" id="UP000037178">
    <property type="component" value="Unassembled WGS sequence"/>
</dbReference>
<protein>
    <submittedName>
        <fullName evidence="1">Uncharacterized protein</fullName>
    </submittedName>
</protein>
<accession>A0A0J9E4N6</accession>
<dbReference type="STRING" id="1675527.AIOL_002664"/>
<comment type="caution">
    <text evidence="1">The sequence shown here is derived from an EMBL/GenBank/DDBJ whole genome shotgun (WGS) entry which is preliminary data.</text>
</comment>
<organism evidence="1 2">
    <name type="scientific">Candidatus Rhodobacter oscarellae</name>
    <dbReference type="NCBI Taxonomy" id="1675527"/>
    <lineage>
        <taxon>Bacteria</taxon>
        <taxon>Pseudomonadati</taxon>
        <taxon>Pseudomonadota</taxon>
        <taxon>Alphaproteobacteria</taxon>
        <taxon>Rhodobacterales</taxon>
        <taxon>Rhodobacter group</taxon>
        <taxon>Rhodobacter</taxon>
    </lineage>
</organism>